<comment type="caution">
    <text evidence="2">The sequence shown here is derived from an EMBL/GenBank/DDBJ whole genome shotgun (WGS) entry which is preliminary data.</text>
</comment>
<protein>
    <recommendedName>
        <fullName evidence="4">Tat pathway signal sequence domain protein</fullName>
    </recommendedName>
</protein>
<feature type="signal peptide" evidence="1">
    <location>
        <begin position="1"/>
        <end position="23"/>
    </location>
</feature>
<feature type="chain" id="PRO_5047519325" description="Tat pathway signal sequence domain protein" evidence="1">
    <location>
        <begin position="24"/>
        <end position="151"/>
    </location>
</feature>
<accession>A0ABQ5WEK3</accession>
<evidence type="ECO:0008006" key="4">
    <source>
        <dbReference type="Google" id="ProtNLM"/>
    </source>
</evidence>
<keyword evidence="3" id="KW-1185">Reference proteome</keyword>
<dbReference type="RefSeq" id="WP_284343414.1">
    <property type="nucleotide sequence ID" value="NZ_BSNS01000028.1"/>
</dbReference>
<keyword evidence="1" id="KW-0732">Signal</keyword>
<dbReference type="PROSITE" id="PS51257">
    <property type="entry name" value="PROKAR_LIPOPROTEIN"/>
    <property type="match status" value="1"/>
</dbReference>
<name>A0ABQ5WEK3_9HYPH</name>
<sequence>MRTIRALAAAGALLACLGVPARAQDAESPAGALYVQLNNVQTVGADCQLTFVMRNQTGETITRSAYNMAIIDVDGQVSTLITFEFLPLPAGDTKVQQFALAGQSCEALSGLLVNEVVTCETPAGKSELCAADLRQSSRVDVAFPWDLEVDF</sequence>
<evidence type="ECO:0000313" key="2">
    <source>
        <dbReference type="EMBL" id="GLQ58021.1"/>
    </source>
</evidence>
<evidence type="ECO:0000313" key="3">
    <source>
        <dbReference type="Proteomes" id="UP001156691"/>
    </source>
</evidence>
<dbReference type="EMBL" id="BSNS01000028">
    <property type="protein sequence ID" value="GLQ58021.1"/>
    <property type="molecule type" value="Genomic_DNA"/>
</dbReference>
<gene>
    <name evidence="2" type="ORF">GCM10010862_52800</name>
</gene>
<organism evidence="2 3">
    <name type="scientific">Devosia nitrariae</name>
    <dbReference type="NCBI Taxonomy" id="2071872"/>
    <lineage>
        <taxon>Bacteria</taxon>
        <taxon>Pseudomonadati</taxon>
        <taxon>Pseudomonadota</taxon>
        <taxon>Alphaproteobacteria</taxon>
        <taxon>Hyphomicrobiales</taxon>
        <taxon>Devosiaceae</taxon>
        <taxon>Devosia</taxon>
    </lineage>
</organism>
<evidence type="ECO:0000256" key="1">
    <source>
        <dbReference type="SAM" id="SignalP"/>
    </source>
</evidence>
<proteinExistence type="predicted"/>
<reference evidence="3" key="1">
    <citation type="journal article" date="2019" name="Int. J. Syst. Evol. Microbiol.">
        <title>The Global Catalogue of Microorganisms (GCM) 10K type strain sequencing project: providing services to taxonomists for standard genome sequencing and annotation.</title>
        <authorList>
            <consortium name="The Broad Institute Genomics Platform"/>
            <consortium name="The Broad Institute Genome Sequencing Center for Infectious Disease"/>
            <person name="Wu L."/>
            <person name="Ma J."/>
        </authorList>
    </citation>
    <scope>NUCLEOTIDE SEQUENCE [LARGE SCALE GENOMIC DNA]</scope>
    <source>
        <strain evidence="3">NBRC 112416</strain>
    </source>
</reference>
<dbReference type="Proteomes" id="UP001156691">
    <property type="component" value="Unassembled WGS sequence"/>
</dbReference>